<feature type="repeat" description="ANK" evidence="3">
    <location>
        <begin position="150"/>
        <end position="182"/>
    </location>
</feature>
<evidence type="ECO:0000256" key="3">
    <source>
        <dbReference type="PROSITE-ProRule" id="PRU00023"/>
    </source>
</evidence>
<evidence type="ECO:0000313" key="5">
    <source>
        <dbReference type="Proteomes" id="UP000186817"/>
    </source>
</evidence>
<dbReference type="PRINTS" id="PR01415">
    <property type="entry name" value="ANKYRIN"/>
</dbReference>
<dbReference type="SMART" id="SM00248">
    <property type="entry name" value="ANK"/>
    <property type="match status" value="4"/>
</dbReference>
<dbReference type="AlphaFoldDB" id="A0A1Q9E910"/>
<dbReference type="OrthoDB" id="432205at2759"/>
<protein>
    <submittedName>
        <fullName evidence="4">Ankyrin repeat family A protein 2</fullName>
    </submittedName>
</protein>
<dbReference type="PANTHER" id="PTHR24171">
    <property type="entry name" value="ANKYRIN REPEAT DOMAIN-CONTAINING PROTEIN 39-RELATED"/>
    <property type="match status" value="1"/>
</dbReference>
<proteinExistence type="predicted"/>
<dbReference type="PROSITE" id="PS50297">
    <property type="entry name" value="ANK_REP_REGION"/>
    <property type="match status" value="2"/>
</dbReference>
<dbReference type="PROSITE" id="PS50088">
    <property type="entry name" value="ANK_REPEAT"/>
    <property type="match status" value="2"/>
</dbReference>
<dbReference type="EMBL" id="LSRX01000223">
    <property type="protein sequence ID" value="OLQ03897.1"/>
    <property type="molecule type" value="Genomic_DNA"/>
</dbReference>
<evidence type="ECO:0000313" key="4">
    <source>
        <dbReference type="EMBL" id="OLQ03897.1"/>
    </source>
</evidence>
<dbReference type="Gene3D" id="1.25.40.20">
    <property type="entry name" value="Ankyrin repeat-containing domain"/>
    <property type="match status" value="1"/>
</dbReference>
<dbReference type="PANTHER" id="PTHR24171:SF8">
    <property type="entry name" value="BRCA1-ASSOCIATED RING DOMAIN PROTEIN 1"/>
    <property type="match status" value="1"/>
</dbReference>
<keyword evidence="1" id="KW-0677">Repeat</keyword>
<reference evidence="4 5" key="1">
    <citation type="submission" date="2016-02" db="EMBL/GenBank/DDBJ databases">
        <title>Genome analysis of coral dinoflagellate symbionts highlights evolutionary adaptations to a symbiotic lifestyle.</title>
        <authorList>
            <person name="Aranda M."/>
            <person name="Li Y."/>
            <person name="Liew Y.J."/>
            <person name="Baumgarten S."/>
            <person name="Simakov O."/>
            <person name="Wilson M."/>
            <person name="Piel J."/>
            <person name="Ashoor H."/>
            <person name="Bougouffa S."/>
            <person name="Bajic V.B."/>
            <person name="Ryu T."/>
            <person name="Ravasi T."/>
            <person name="Bayer T."/>
            <person name="Micklem G."/>
            <person name="Kim H."/>
            <person name="Bhak J."/>
            <person name="Lajeunesse T.C."/>
            <person name="Voolstra C.R."/>
        </authorList>
    </citation>
    <scope>NUCLEOTIDE SEQUENCE [LARGE SCALE GENOMIC DNA]</scope>
    <source>
        <strain evidence="4 5">CCMP2467</strain>
    </source>
</reference>
<evidence type="ECO:0000256" key="2">
    <source>
        <dbReference type="ARBA" id="ARBA00023043"/>
    </source>
</evidence>
<dbReference type="Proteomes" id="UP000186817">
    <property type="component" value="Unassembled WGS sequence"/>
</dbReference>
<dbReference type="SUPFAM" id="SSF48403">
    <property type="entry name" value="Ankyrin repeat"/>
    <property type="match status" value="1"/>
</dbReference>
<dbReference type="Pfam" id="PF12796">
    <property type="entry name" value="Ank_2"/>
    <property type="match status" value="1"/>
</dbReference>
<keyword evidence="5" id="KW-1185">Reference proteome</keyword>
<evidence type="ECO:0000256" key="1">
    <source>
        <dbReference type="ARBA" id="ARBA00022737"/>
    </source>
</evidence>
<dbReference type="OMA" id="GEDPDIM"/>
<dbReference type="GO" id="GO:0004842">
    <property type="term" value="F:ubiquitin-protein transferase activity"/>
    <property type="evidence" value="ECO:0007669"/>
    <property type="project" value="TreeGrafter"/>
</dbReference>
<sequence>MVCAYGPSTAEVATLLARLHQQQTLGSLPIGPAPALLPHMQDPVSVSVNQLAAGADCKWHFNEVAYVTTGKVEAENTEVPACNVPPLVRLAGKGNLEAVRDLLDAGEDPDIMDDLGLTALHAAAKKGYNKIVALLIGRGARVNPCAAKWKGETPLHYACKYGHAKTLQMLLSFGADPSVLTQEGRSCLDLAKEKKHMNCFELLSGAAGRLAEGSSVQKEASPSPCVSSTSSRWSLCCQEIRGLTSCKMVRYQTHGTTGHDSLPSVLPYGAPEL</sequence>
<dbReference type="InterPro" id="IPR002110">
    <property type="entry name" value="Ankyrin_rpt"/>
</dbReference>
<dbReference type="InterPro" id="IPR036770">
    <property type="entry name" value="Ankyrin_rpt-contain_sf"/>
</dbReference>
<dbReference type="GO" id="GO:0085020">
    <property type="term" value="P:protein K6-linked ubiquitination"/>
    <property type="evidence" value="ECO:0007669"/>
    <property type="project" value="TreeGrafter"/>
</dbReference>
<name>A0A1Q9E910_SYMMI</name>
<comment type="caution">
    <text evidence="4">The sequence shown here is derived from an EMBL/GenBank/DDBJ whole genome shotgun (WGS) entry which is preliminary data.</text>
</comment>
<accession>A0A1Q9E910</accession>
<keyword evidence="2 3" id="KW-0040">ANK repeat</keyword>
<organism evidence="4 5">
    <name type="scientific">Symbiodinium microadriaticum</name>
    <name type="common">Dinoflagellate</name>
    <name type="synonym">Zooxanthella microadriatica</name>
    <dbReference type="NCBI Taxonomy" id="2951"/>
    <lineage>
        <taxon>Eukaryota</taxon>
        <taxon>Sar</taxon>
        <taxon>Alveolata</taxon>
        <taxon>Dinophyceae</taxon>
        <taxon>Suessiales</taxon>
        <taxon>Symbiodiniaceae</taxon>
        <taxon>Symbiodinium</taxon>
    </lineage>
</organism>
<feature type="repeat" description="ANK" evidence="3">
    <location>
        <begin position="115"/>
        <end position="143"/>
    </location>
</feature>
<gene>
    <name evidence="4" type="primary">ANKRA2</name>
    <name evidence="4" type="ORF">AK812_SmicGene13070</name>
</gene>